<dbReference type="GO" id="GO:0005634">
    <property type="term" value="C:nucleus"/>
    <property type="evidence" value="ECO:0007669"/>
    <property type="project" value="TreeGrafter"/>
</dbReference>
<sequence>LSIYEDLKGKNINVLFLPPNTTSLLQPLDHGVIIAFKAYYLRCMFKKLLEATEGENAPSVTDTSVLSSILRNVDEQLQLLEHNDYNAERSRKVIRLIKSALSPYQDLLNERRRIAKQHKH</sequence>
<protein>
    <recommendedName>
        <fullName evidence="1">DDE-1 domain-containing protein</fullName>
    </recommendedName>
</protein>
<accession>A0A8C9WE35</accession>
<dbReference type="PANTHER" id="PTHR19303:SF73">
    <property type="entry name" value="PROTEIN PDC2"/>
    <property type="match status" value="1"/>
</dbReference>
<dbReference type="OrthoDB" id="125347at2759"/>
<dbReference type="PANTHER" id="PTHR19303">
    <property type="entry name" value="TRANSPOSON"/>
    <property type="match status" value="1"/>
</dbReference>
<dbReference type="Ensembl" id="ENSSFOT00015049843.1">
    <property type="protein sequence ID" value="ENSSFOP00015072625.1"/>
    <property type="gene ID" value="ENSSFOG00015025345.1"/>
</dbReference>
<reference evidence="2" key="3">
    <citation type="submission" date="2025-09" db="UniProtKB">
        <authorList>
            <consortium name="Ensembl"/>
        </authorList>
    </citation>
    <scope>IDENTIFICATION</scope>
</reference>
<keyword evidence="3" id="KW-1185">Reference proteome</keyword>
<dbReference type="Proteomes" id="UP000694397">
    <property type="component" value="Chromosome 17"/>
</dbReference>
<name>A0A8C9WE35_SCLFO</name>
<reference evidence="2 3" key="1">
    <citation type="submission" date="2019-04" db="EMBL/GenBank/DDBJ databases">
        <authorList>
            <consortium name="Wellcome Sanger Institute Data Sharing"/>
        </authorList>
    </citation>
    <scope>NUCLEOTIDE SEQUENCE [LARGE SCALE GENOMIC DNA]</scope>
</reference>
<evidence type="ECO:0000259" key="1">
    <source>
        <dbReference type="Pfam" id="PF03184"/>
    </source>
</evidence>
<dbReference type="AlphaFoldDB" id="A0A8C9WE35"/>
<dbReference type="InterPro" id="IPR050863">
    <property type="entry name" value="CenT-Element_Derived"/>
</dbReference>
<evidence type="ECO:0000313" key="3">
    <source>
        <dbReference type="Proteomes" id="UP000694397"/>
    </source>
</evidence>
<proteinExistence type="predicted"/>
<dbReference type="InterPro" id="IPR004875">
    <property type="entry name" value="DDE_SF_endonuclease_dom"/>
</dbReference>
<dbReference type="GO" id="GO:0003677">
    <property type="term" value="F:DNA binding"/>
    <property type="evidence" value="ECO:0007669"/>
    <property type="project" value="TreeGrafter"/>
</dbReference>
<dbReference type="Pfam" id="PF03184">
    <property type="entry name" value="DDE_1"/>
    <property type="match status" value="1"/>
</dbReference>
<feature type="domain" description="DDE-1" evidence="1">
    <location>
        <begin position="8"/>
        <end position="58"/>
    </location>
</feature>
<evidence type="ECO:0000313" key="2">
    <source>
        <dbReference type="Ensembl" id="ENSSFOP00015072625.1"/>
    </source>
</evidence>
<reference evidence="2" key="2">
    <citation type="submission" date="2025-08" db="UniProtKB">
        <authorList>
            <consortium name="Ensembl"/>
        </authorList>
    </citation>
    <scope>IDENTIFICATION</scope>
</reference>
<organism evidence="2 3">
    <name type="scientific">Scleropages formosus</name>
    <name type="common">Asian bonytongue</name>
    <name type="synonym">Osteoglossum formosum</name>
    <dbReference type="NCBI Taxonomy" id="113540"/>
    <lineage>
        <taxon>Eukaryota</taxon>
        <taxon>Metazoa</taxon>
        <taxon>Chordata</taxon>
        <taxon>Craniata</taxon>
        <taxon>Vertebrata</taxon>
        <taxon>Euteleostomi</taxon>
        <taxon>Actinopterygii</taxon>
        <taxon>Neopterygii</taxon>
        <taxon>Teleostei</taxon>
        <taxon>Osteoglossocephala</taxon>
        <taxon>Osteoglossomorpha</taxon>
        <taxon>Osteoglossiformes</taxon>
        <taxon>Osteoglossidae</taxon>
        <taxon>Scleropages</taxon>
    </lineage>
</organism>
<dbReference type="GeneTree" id="ENSGT01130000282314"/>